<dbReference type="Proteomes" id="UP000714420">
    <property type="component" value="Unassembled WGS sequence"/>
</dbReference>
<gene>
    <name evidence="1" type="ORF">HPS56_07760</name>
</gene>
<dbReference type="EMBL" id="JABKKF010000006">
    <property type="protein sequence ID" value="NPD92242.1"/>
    <property type="molecule type" value="Genomic_DNA"/>
</dbReference>
<proteinExistence type="predicted"/>
<reference evidence="1 2" key="1">
    <citation type="submission" date="2020-05" db="EMBL/GenBank/DDBJ databases">
        <title>Distinct polysaccharide utilization as determinants for interspecies competition between intestinal Prevotella spp.</title>
        <authorList>
            <person name="Galvez E.J.C."/>
            <person name="Iljazovic A."/>
            <person name="Strowig T."/>
        </authorList>
    </citation>
    <scope>NUCLEOTIDE SEQUENCE [LARGE SCALE GENOMIC DNA]</scope>
    <source>
        <strain evidence="1 2">PMUR</strain>
    </source>
</reference>
<evidence type="ECO:0000313" key="2">
    <source>
        <dbReference type="Proteomes" id="UP000714420"/>
    </source>
</evidence>
<accession>A0ABX2AQD2</accession>
<keyword evidence="2" id="KW-1185">Reference proteome</keyword>
<organism evidence="1 2">
    <name type="scientific">Xylanibacter muris</name>
    <dbReference type="NCBI Taxonomy" id="2736290"/>
    <lineage>
        <taxon>Bacteria</taxon>
        <taxon>Pseudomonadati</taxon>
        <taxon>Bacteroidota</taxon>
        <taxon>Bacteroidia</taxon>
        <taxon>Bacteroidales</taxon>
        <taxon>Prevotellaceae</taxon>
        <taxon>Xylanibacter</taxon>
    </lineage>
</organism>
<evidence type="ECO:0000313" key="1">
    <source>
        <dbReference type="EMBL" id="NPD92242.1"/>
    </source>
</evidence>
<sequence>MKTNNEVYAAIALALHEFKGNNVHDTISGIITIEPKPTEWNGRALSMTGCPVQKY</sequence>
<comment type="caution">
    <text evidence="1">The sequence shown here is derived from an EMBL/GenBank/DDBJ whole genome shotgun (WGS) entry which is preliminary data.</text>
</comment>
<name>A0ABX2AQD2_9BACT</name>
<dbReference type="RefSeq" id="WP_172275593.1">
    <property type="nucleotide sequence ID" value="NZ_CASGMU010000014.1"/>
</dbReference>
<protein>
    <submittedName>
        <fullName evidence="1">Uncharacterized protein</fullName>
    </submittedName>
</protein>